<dbReference type="InterPro" id="IPR050249">
    <property type="entry name" value="Pseudomonas-type_ThrB"/>
</dbReference>
<evidence type="ECO:0000313" key="4">
    <source>
        <dbReference type="Proteomes" id="UP000220133"/>
    </source>
</evidence>
<dbReference type="PANTHER" id="PTHR21064:SF6">
    <property type="entry name" value="AMINOGLYCOSIDE PHOSPHOTRANSFERASE DOMAIN-CONTAINING PROTEIN"/>
    <property type="match status" value="1"/>
</dbReference>
<dbReference type="PANTHER" id="PTHR21064">
    <property type="entry name" value="AMINOGLYCOSIDE PHOSPHOTRANSFERASE DOMAIN-CONTAINING PROTEIN-RELATED"/>
    <property type="match status" value="1"/>
</dbReference>
<evidence type="ECO:0000256" key="1">
    <source>
        <dbReference type="ARBA" id="ARBA00038240"/>
    </source>
</evidence>
<evidence type="ECO:0000259" key="2">
    <source>
        <dbReference type="Pfam" id="PF01636"/>
    </source>
</evidence>
<dbReference type="RefSeq" id="WP_098195992.1">
    <property type="nucleotide sequence ID" value="NZ_CP023777.1"/>
</dbReference>
<dbReference type="GO" id="GO:0004413">
    <property type="term" value="F:homoserine kinase activity"/>
    <property type="evidence" value="ECO:0007669"/>
    <property type="project" value="TreeGrafter"/>
</dbReference>
<dbReference type="InterPro" id="IPR011009">
    <property type="entry name" value="Kinase-like_dom_sf"/>
</dbReference>
<name>A0A291R0C3_9BACT</name>
<dbReference type="InterPro" id="IPR002575">
    <property type="entry name" value="Aminoglycoside_PTrfase"/>
</dbReference>
<dbReference type="GO" id="GO:0009088">
    <property type="term" value="P:threonine biosynthetic process"/>
    <property type="evidence" value="ECO:0007669"/>
    <property type="project" value="TreeGrafter"/>
</dbReference>
<feature type="domain" description="Aminoglycoside phosphotransferase" evidence="2">
    <location>
        <begin position="40"/>
        <end position="262"/>
    </location>
</feature>
<sequence length="328" mass="38494">MTTFPVIASTLSAKELGEFVKERYGLDDKYNCTLFRTGMNHTYFLSNTETKYVLRVYSHNWRSKAEIIEELELLKSLQDKNLSVSFPIEDKDGAFIQEISAPEGTRYVVLFSFAQGGKIRLMDNETCFRIGSLMAKIHNFTVNKNINRVSYNKKSLIELPYEYLKQYFSDKLPEMEFIKEFGRSFQNSDFDNTRNGIIHLDIWYDNMAVTDDKGITIFDFDNCGNGWQILDVGYFCKQLFFIESDKEQYELKIQSFLRGYHNNRFLSEKELQLIPKAGASIFIFYLGVQAQRFDWSNIFLTENYLKMFVGRIKAWMDYYAKNEVTVAI</sequence>
<dbReference type="EMBL" id="CP023777">
    <property type="protein sequence ID" value="ATL49625.1"/>
    <property type="molecule type" value="Genomic_DNA"/>
</dbReference>
<proteinExistence type="inferred from homology"/>
<gene>
    <name evidence="3" type="ORF">COR50_21965</name>
</gene>
<reference evidence="3 4" key="1">
    <citation type="submission" date="2017-10" db="EMBL/GenBank/DDBJ databases">
        <title>Paenichitinophaga pekingensis gen. nov., sp. nov., isolated from activated sludge.</title>
        <authorList>
            <person name="Jin D."/>
            <person name="Kong X."/>
            <person name="Deng Y."/>
            <person name="Bai Z."/>
        </authorList>
    </citation>
    <scope>NUCLEOTIDE SEQUENCE [LARGE SCALE GENOMIC DNA]</scope>
    <source>
        <strain evidence="3 4">13</strain>
    </source>
</reference>
<accession>A0A291R0C3</accession>
<dbReference type="Gene3D" id="3.30.200.20">
    <property type="entry name" value="Phosphorylase Kinase, domain 1"/>
    <property type="match status" value="1"/>
</dbReference>
<keyword evidence="3" id="KW-0418">Kinase</keyword>
<protein>
    <submittedName>
        <fullName evidence="3">Homoserine kinase</fullName>
    </submittedName>
</protein>
<organism evidence="3 4">
    <name type="scientific">Chitinophaga caeni</name>
    <dbReference type="NCBI Taxonomy" id="2029983"/>
    <lineage>
        <taxon>Bacteria</taxon>
        <taxon>Pseudomonadati</taxon>
        <taxon>Bacteroidota</taxon>
        <taxon>Chitinophagia</taxon>
        <taxon>Chitinophagales</taxon>
        <taxon>Chitinophagaceae</taxon>
        <taxon>Chitinophaga</taxon>
    </lineage>
</organism>
<dbReference type="KEGG" id="cbae:COR50_21965"/>
<dbReference type="OrthoDB" id="241498at2"/>
<keyword evidence="3" id="KW-0808">Transferase</keyword>
<dbReference type="AlphaFoldDB" id="A0A291R0C3"/>
<dbReference type="Gene3D" id="3.90.1200.10">
    <property type="match status" value="1"/>
</dbReference>
<dbReference type="Proteomes" id="UP000220133">
    <property type="component" value="Chromosome"/>
</dbReference>
<dbReference type="Pfam" id="PF01636">
    <property type="entry name" value="APH"/>
    <property type="match status" value="1"/>
</dbReference>
<dbReference type="SUPFAM" id="SSF56112">
    <property type="entry name" value="Protein kinase-like (PK-like)"/>
    <property type="match status" value="1"/>
</dbReference>
<keyword evidence="4" id="KW-1185">Reference proteome</keyword>
<comment type="similarity">
    <text evidence="1">Belongs to the pseudomonas-type ThrB family.</text>
</comment>
<evidence type="ECO:0000313" key="3">
    <source>
        <dbReference type="EMBL" id="ATL49625.1"/>
    </source>
</evidence>